<name>A0A511KEM7_RHOTO</name>
<dbReference type="Proteomes" id="UP000321518">
    <property type="component" value="Unassembled WGS sequence"/>
</dbReference>
<reference evidence="3 4" key="1">
    <citation type="submission" date="2019-07" db="EMBL/GenBank/DDBJ databases">
        <title>Rhodotorula toruloides NBRC10032 genome sequencing.</title>
        <authorList>
            <person name="Shida Y."/>
            <person name="Takaku H."/>
            <person name="Ogasawara W."/>
            <person name="Mori K."/>
        </authorList>
    </citation>
    <scope>NUCLEOTIDE SEQUENCE [LARGE SCALE GENOMIC DNA]</scope>
    <source>
        <strain evidence="3 4">NBRC10032</strain>
    </source>
</reference>
<proteinExistence type="predicted"/>
<comment type="caution">
    <text evidence="3">The sequence shown here is derived from an EMBL/GenBank/DDBJ whole genome shotgun (WGS) entry which is preliminary data.</text>
</comment>
<evidence type="ECO:0000313" key="4">
    <source>
        <dbReference type="Proteomes" id="UP000321518"/>
    </source>
</evidence>
<evidence type="ECO:0000313" key="3">
    <source>
        <dbReference type="EMBL" id="GEM08782.1"/>
    </source>
</evidence>
<gene>
    <name evidence="3" type="ORF">Rt10032_c06g2799</name>
</gene>
<evidence type="ECO:0000256" key="2">
    <source>
        <dbReference type="SAM" id="MobiDB-lite"/>
    </source>
</evidence>
<feature type="coiled-coil region" evidence="1">
    <location>
        <begin position="90"/>
        <end position="214"/>
    </location>
</feature>
<sequence length="240" mass="26474">MRGSRAALEGAIALADPPATSPPSHAIRDDETLKLEEEVRALEREIARLEGSAGSVVKNNGSSPSVAPTSGPVQDEAKDGSVDQQAHQFIERLERQLVLTETRLKEADNERSQLRRLLEEHGAHPTRNTPTIGHPTRNTPALELMEQVQRAEAERDRLAALLATAEAESQSLQAQLAVTHQSLDTLSARVRRKLFEQKTRLDEAQQRIAMLSDELWRNRADIVKGRQEIVRKAAQAGPSA</sequence>
<evidence type="ECO:0000256" key="1">
    <source>
        <dbReference type="SAM" id="Coils"/>
    </source>
</evidence>
<dbReference type="EMBL" id="BJWK01000006">
    <property type="protein sequence ID" value="GEM08782.1"/>
    <property type="molecule type" value="Genomic_DNA"/>
</dbReference>
<protein>
    <submittedName>
        <fullName evidence="3">Uncharacterized protein</fullName>
    </submittedName>
</protein>
<dbReference type="AlphaFoldDB" id="A0A511KEM7"/>
<feature type="region of interest" description="Disordered" evidence="2">
    <location>
        <begin position="1"/>
        <end position="32"/>
    </location>
</feature>
<organism evidence="3 4">
    <name type="scientific">Rhodotorula toruloides</name>
    <name type="common">Yeast</name>
    <name type="synonym">Rhodosporidium toruloides</name>
    <dbReference type="NCBI Taxonomy" id="5286"/>
    <lineage>
        <taxon>Eukaryota</taxon>
        <taxon>Fungi</taxon>
        <taxon>Dikarya</taxon>
        <taxon>Basidiomycota</taxon>
        <taxon>Pucciniomycotina</taxon>
        <taxon>Microbotryomycetes</taxon>
        <taxon>Sporidiobolales</taxon>
        <taxon>Sporidiobolaceae</taxon>
        <taxon>Rhodotorula</taxon>
    </lineage>
</organism>
<feature type="compositionally biased region" description="Polar residues" evidence="2">
    <location>
        <begin position="57"/>
        <end position="72"/>
    </location>
</feature>
<accession>A0A511KEM7</accession>
<dbReference type="OrthoDB" id="10460667at2759"/>
<keyword evidence="1" id="KW-0175">Coiled coil</keyword>
<feature type="region of interest" description="Disordered" evidence="2">
    <location>
        <begin position="49"/>
        <end position="80"/>
    </location>
</feature>